<feature type="transmembrane region" description="Helical" evidence="9">
    <location>
        <begin position="17"/>
        <end position="37"/>
    </location>
</feature>
<dbReference type="SMART" id="SM00387">
    <property type="entry name" value="HATPase_c"/>
    <property type="match status" value="1"/>
</dbReference>
<keyword evidence="12" id="KW-1185">Reference proteome</keyword>
<dbReference type="InterPro" id="IPR003594">
    <property type="entry name" value="HATPase_dom"/>
</dbReference>
<dbReference type="EMBL" id="BBYR01000037">
    <property type="protein sequence ID" value="GAP36620.1"/>
    <property type="molecule type" value="Genomic_DNA"/>
</dbReference>
<sequence length="469" mass="51237">MFARFAGWTERLRRSAFAFPLVVLVAGLLVAISELAYHESRDQLTRLVTMGQIRLEVHQVLRRVTEAESGQRGYLLTGIADHLLPYQDAARGVDESLGRLRTLFRSLGPDRGPAELDALEREIRAKLSEVDEVLSLRREGRNDAAQALLLSGIGREKMESIRRLADSLIAEENARVSRGLTNVFETLLLNRVGVAALAVISLIALGMFLHQSRVIDSQRAERQAQMAAEKERLEREVHARTAELTELASHLETAREDERARLARDLHDELGALLTAAKLDVARISPKLRDAAPEAMSRVSHLVELLNSGIALKRRIIEDLRPSTLSTLGLQPALEILCREFGERLGVPMQTHFEPLRLAPSAELTAFRMVQEALNNCAKYAAPTAVSVSLEAVGERQARLTVTDDGKGFDPSRTSSGRHGLIGMRYRIEAEGGQLSLRSAPGAGTTVSAVLPQAVAAAAAPLPDGPAIP</sequence>
<evidence type="ECO:0000256" key="2">
    <source>
        <dbReference type="ARBA" id="ARBA00012438"/>
    </source>
</evidence>
<name>A0A0K8P365_PISS1</name>
<dbReference type="OrthoDB" id="9782588at2"/>
<dbReference type="GO" id="GO:0000155">
    <property type="term" value="F:phosphorelay sensor kinase activity"/>
    <property type="evidence" value="ECO:0007669"/>
    <property type="project" value="InterPro"/>
</dbReference>
<dbReference type="SUPFAM" id="SSF55874">
    <property type="entry name" value="ATPase domain of HSP90 chaperone/DNA topoisomerase II/histidine kinase"/>
    <property type="match status" value="1"/>
</dbReference>
<dbReference type="Pfam" id="PF07730">
    <property type="entry name" value="HisKA_3"/>
    <property type="match status" value="1"/>
</dbReference>
<dbReference type="EC" id="2.7.13.3" evidence="2"/>
<keyword evidence="5" id="KW-0547">Nucleotide-binding</keyword>
<dbReference type="GO" id="GO:0005524">
    <property type="term" value="F:ATP binding"/>
    <property type="evidence" value="ECO:0007669"/>
    <property type="project" value="UniProtKB-KW"/>
</dbReference>
<accession>A0A0K8P365</accession>
<dbReference type="AlphaFoldDB" id="A0A0K8P365"/>
<evidence type="ECO:0000256" key="6">
    <source>
        <dbReference type="ARBA" id="ARBA00022777"/>
    </source>
</evidence>
<keyword evidence="7" id="KW-0067">ATP-binding</keyword>
<keyword evidence="9" id="KW-1133">Transmembrane helix</keyword>
<dbReference type="CDD" id="cd16917">
    <property type="entry name" value="HATPase_UhpB-NarQ-NarX-like"/>
    <property type="match status" value="1"/>
</dbReference>
<comment type="catalytic activity">
    <reaction evidence="1">
        <text>ATP + protein L-histidine = ADP + protein N-phospho-L-histidine.</text>
        <dbReference type="EC" id="2.7.13.3"/>
    </reaction>
</comment>
<feature type="domain" description="Histidine kinase" evidence="10">
    <location>
        <begin position="261"/>
        <end position="455"/>
    </location>
</feature>
<evidence type="ECO:0000256" key="8">
    <source>
        <dbReference type="ARBA" id="ARBA00023012"/>
    </source>
</evidence>
<evidence type="ECO:0000256" key="7">
    <source>
        <dbReference type="ARBA" id="ARBA00022840"/>
    </source>
</evidence>
<feature type="transmembrane region" description="Helical" evidence="9">
    <location>
        <begin position="188"/>
        <end position="209"/>
    </location>
</feature>
<dbReference type="InterPro" id="IPR036890">
    <property type="entry name" value="HATPase_C_sf"/>
</dbReference>
<dbReference type="GO" id="GO:0046983">
    <property type="term" value="F:protein dimerization activity"/>
    <property type="evidence" value="ECO:0007669"/>
    <property type="project" value="InterPro"/>
</dbReference>
<dbReference type="Proteomes" id="UP000037660">
    <property type="component" value="Unassembled WGS sequence"/>
</dbReference>
<dbReference type="InterPro" id="IPR007891">
    <property type="entry name" value="CHASE3"/>
</dbReference>
<evidence type="ECO:0000256" key="1">
    <source>
        <dbReference type="ARBA" id="ARBA00000085"/>
    </source>
</evidence>
<dbReference type="InterPro" id="IPR005467">
    <property type="entry name" value="His_kinase_dom"/>
</dbReference>
<dbReference type="STRING" id="1547922.ISF6_2460"/>
<dbReference type="Gene3D" id="3.30.565.10">
    <property type="entry name" value="Histidine kinase-like ATPase, C-terminal domain"/>
    <property type="match status" value="1"/>
</dbReference>
<keyword evidence="6 11" id="KW-0418">Kinase</keyword>
<reference evidence="12" key="1">
    <citation type="submission" date="2015-07" db="EMBL/GenBank/DDBJ databases">
        <title>Discovery of a poly(ethylene terephthalate assimilation.</title>
        <authorList>
            <person name="Yoshida S."/>
            <person name="Hiraga K."/>
            <person name="Takehana T."/>
            <person name="Taniguchi I."/>
            <person name="Yamaji H."/>
            <person name="Maeda Y."/>
            <person name="Toyohara K."/>
            <person name="Miyamoto K."/>
            <person name="Kimura Y."/>
            <person name="Oda K."/>
        </authorList>
    </citation>
    <scope>NUCLEOTIDE SEQUENCE [LARGE SCALE GENOMIC DNA]</scope>
    <source>
        <strain evidence="12">NBRC 110686 / TISTR 2288 / 201-F6</strain>
    </source>
</reference>
<proteinExistence type="predicted"/>
<keyword evidence="9" id="KW-0472">Membrane</keyword>
<evidence type="ECO:0000256" key="5">
    <source>
        <dbReference type="ARBA" id="ARBA00022741"/>
    </source>
</evidence>
<keyword evidence="4" id="KW-0808">Transferase</keyword>
<dbReference type="PANTHER" id="PTHR24421:SF10">
    <property type="entry name" value="NITRATE_NITRITE SENSOR PROTEIN NARQ"/>
    <property type="match status" value="1"/>
</dbReference>
<organism evidence="11 12">
    <name type="scientific">Piscinibacter sakaiensis</name>
    <name type="common">Ideonella sakaiensis</name>
    <dbReference type="NCBI Taxonomy" id="1547922"/>
    <lineage>
        <taxon>Bacteria</taxon>
        <taxon>Pseudomonadati</taxon>
        <taxon>Pseudomonadota</taxon>
        <taxon>Betaproteobacteria</taxon>
        <taxon>Burkholderiales</taxon>
        <taxon>Sphaerotilaceae</taxon>
        <taxon>Piscinibacter</taxon>
    </lineage>
</organism>
<dbReference type="RefSeq" id="WP_054020605.1">
    <property type="nucleotide sequence ID" value="NZ_BBYR01000037.1"/>
</dbReference>
<evidence type="ECO:0000256" key="4">
    <source>
        <dbReference type="ARBA" id="ARBA00022679"/>
    </source>
</evidence>
<protein>
    <recommendedName>
        <fullName evidence="2">histidine kinase</fullName>
        <ecNumber evidence="2">2.7.13.3</ecNumber>
    </recommendedName>
</protein>
<dbReference type="GO" id="GO:0016020">
    <property type="term" value="C:membrane"/>
    <property type="evidence" value="ECO:0007669"/>
    <property type="project" value="InterPro"/>
</dbReference>
<keyword evidence="8" id="KW-0902">Two-component regulatory system</keyword>
<dbReference type="InterPro" id="IPR011712">
    <property type="entry name" value="Sig_transdc_His_kin_sub3_dim/P"/>
</dbReference>
<evidence type="ECO:0000313" key="12">
    <source>
        <dbReference type="Proteomes" id="UP000037660"/>
    </source>
</evidence>
<evidence type="ECO:0000313" key="11">
    <source>
        <dbReference type="EMBL" id="GAP36620.1"/>
    </source>
</evidence>
<evidence type="ECO:0000256" key="3">
    <source>
        <dbReference type="ARBA" id="ARBA00022553"/>
    </source>
</evidence>
<gene>
    <name evidence="11" type="ORF">ISF6_2460</name>
</gene>
<dbReference type="Gene3D" id="1.20.5.1930">
    <property type="match status" value="1"/>
</dbReference>
<dbReference type="InterPro" id="IPR050482">
    <property type="entry name" value="Sensor_HK_TwoCompSys"/>
</dbReference>
<evidence type="ECO:0000259" key="10">
    <source>
        <dbReference type="PROSITE" id="PS50109"/>
    </source>
</evidence>
<reference evidence="11 12" key="2">
    <citation type="journal article" date="2016" name="Science">
        <title>A bacterium that degrades and assimilates poly(ethylene terephthalate).</title>
        <authorList>
            <person name="Yoshida S."/>
            <person name="Hiraga K."/>
            <person name="Takehana T."/>
            <person name="Taniguchi I."/>
            <person name="Yamaji H."/>
            <person name="Maeda Y."/>
            <person name="Toyohara K."/>
            <person name="Miyamoto K."/>
            <person name="Kimura Y."/>
            <person name="Oda K."/>
        </authorList>
    </citation>
    <scope>NUCLEOTIDE SEQUENCE [LARGE SCALE GENOMIC DNA]</scope>
    <source>
        <strain evidence="12">NBRC 110686 / TISTR 2288 / 201-F6</strain>
    </source>
</reference>
<keyword evidence="9" id="KW-0812">Transmembrane</keyword>
<keyword evidence="3" id="KW-0597">Phosphoprotein</keyword>
<dbReference type="Pfam" id="PF02518">
    <property type="entry name" value="HATPase_c"/>
    <property type="match status" value="1"/>
</dbReference>
<dbReference type="PANTHER" id="PTHR24421">
    <property type="entry name" value="NITRATE/NITRITE SENSOR PROTEIN NARX-RELATED"/>
    <property type="match status" value="1"/>
</dbReference>
<evidence type="ECO:0000256" key="9">
    <source>
        <dbReference type="SAM" id="Phobius"/>
    </source>
</evidence>
<dbReference type="Pfam" id="PF05227">
    <property type="entry name" value="CHASE3"/>
    <property type="match status" value="1"/>
</dbReference>
<comment type="caution">
    <text evidence="11">The sequence shown here is derived from an EMBL/GenBank/DDBJ whole genome shotgun (WGS) entry which is preliminary data.</text>
</comment>
<dbReference type="CDD" id="cd19410">
    <property type="entry name" value="HK9-like_sensor"/>
    <property type="match status" value="1"/>
</dbReference>
<dbReference type="PROSITE" id="PS50109">
    <property type="entry name" value="HIS_KIN"/>
    <property type="match status" value="1"/>
</dbReference>